<dbReference type="GO" id="GO:0006048">
    <property type="term" value="P:UDP-N-acetylglucosamine biosynthetic process"/>
    <property type="evidence" value="ECO:0007669"/>
    <property type="project" value="InterPro"/>
</dbReference>
<keyword evidence="7" id="KW-0479">Metal-binding</keyword>
<dbReference type="HAMAP" id="MF_01631">
    <property type="entry name" value="GlmU"/>
    <property type="match status" value="1"/>
</dbReference>
<evidence type="ECO:0000259" key="17">
    <source>
        <dbReference type="Pfam" id="PF00483"/>
    </source>
</evidence>
<comment type="pathway">
    <text evidence="2">Nucleotide-sugar biosynthesis; UDP-N-acetyl-alpha-D-glucosamine biosynthesis; N-acetyl-alpha-D-glucosamine 1-phosphate from alpha-D-glucosamine 6-phosphate (route II): step 2/2.</text>
</comment>
<keyword evidence="4" id="KW-0963">Cytoplasm</keyword>
<dbReference type="AlphaFoldDB" id="A0A382GCB5"/>
<proteinExistence type="inferred from homology"/>
<keyword evidence="11" id="KW-0573">Peptidoglycan synthesis</keyword>
<dbReference type="SUPFAM" id="SSF53448">
    <property type="entry name" value="Nucleotide-diphospho-sugar transferases"/>
    <property type="match status" value="1"/>
</dbReference>
<gene>
    <name evidence="19" type="ORF">METZ01_LOCUS225128</name>
</gene>
<dbReference type="GO" id="GO:0003977">
    <property type="term" value="F:UDP-N-acetylglucosamine diphosphorylase activity"/>
    <property type="evidence" value="ECO:0007669"/>
    <property type="project" value="UniProtKB-EC"/>
</dbReference>
<feature type="domain" description="Nucleotidyl transferase" evidence="17">
    <location>
        <begin position="5"/>
        <end position="204"/>
    </location>
</feature>
<evidence type="ECO:0000256" key="3">
    <source>
        <dbReference type="ARBA" id="ARBA00005208"/>
    </source>
</evidence>
<dbReference type="GO" id="GO:0019134">
    <property type="term" value="F:glucosamine-1-phosphate N-acetyltransferase activity"/>
    <property type="evidence" value="ECO:0007669"/>
    <property type="project" value="UniProtKB-EC"/>
</dbReference>
<keyword evidence="5" id="KW-0808">Transferase</keyword>
<evidence type="ECO:0000256" key="14">
    <source>
        <dbReference type="ARBA" id="ARBA00023316"/>
    </source>
</evidence>
<dbReference type="InterPro" id="IPR029044">
    <property type="entry name" value="Nucleotide-diphossugar_trans"/>
</dbReference>
<comment type="catalytic activity">
    <reaction evidence="16">
        <text>N-acetyl-alpha-D-glucosamine 1-phosphate + UTP + H(+) = UDP-N-acetyl-alpha-D-glucosamine + diphosphate</text>
        <dbReference type="Rhea" id="RHEA:13509"/>
        <dbReference type="ChEBI" id="CHEBI:15378"/>
        <dbReference type="ChEBI" id="CHEBI:33019"/>
        <dbReference type="ChEBI" id="CHEBI:46398"/>
        <dbReference type="ChEBI" id="CHEBI:57705"/>
        <dbReference type="ChEBI" id="CHEBI:57776"/>
        <dbReference type="EC" id="2.7.7.23"/>
    </reaction>
</comment>
<keyword evidence="13" id="KW-0012">Acyltransferase</keyword>
<evidence type="ECO:0000256" key="15">
    <source>
        <dbReference type="ARBA" id="ARBA00048247"/>
    </source>
</evidence>
<evidence type="ECO:0000256" key="4">
    <source>
        <dbReference type="ARBA" id="ARBA00022490"/>
    </source>
</evidence>
<organism evidence="19">
    <name type="scientific">marine metagenome</name>
    <dbReference type="NCBI Taxonomy" id="408172"/>
    <lineage>
        <taxon>unclassified sequences</taxon>
        <taxon>metagenomes</taxon>
        <taxon>ecological metagenomes</taxon>
    </lineage>
</organism>
<comment type="pathway">
    <text evidence="3">Nucleotide-sugar biosynthesis; UDP-N-acetyl-alpha-D-glucosamine biosynthesis; UDP-N-acetyl-alpha-D-glucosamine from N-acetyl-alpha-D-glucosamine 1-phosphate: step 1/1.</text>
</comment>
<evidence type="ECO:0000256" key="10">
    <source>
        <dbReference type="ARBA" id="ARBA00022960"/>
    </source>
</evidence>
<accession>A0A382GCB5</accession>
<dbReference type="Pfam" id="PF00483">
    <property type="entry name" value="NTP_transferase"/>
    <property type="match status" value="1"/>
</dbReference>
<keyword evidence="6" id="KW-0548">Nucleotidyltransferase</keyword>
<dbReference type="Gene3D" id="3.90.550.10">
    <property type="entry name" value="Spore Coat Polysaccharide Biosynthesis Protein SpsA, Chain A"/>
    <property type="match status" value="1"/>
</dbReference>
<evidence type="ECO:0000256" key="7">
    <source>
        <dbReference type="ARBA" id="ARBA00022723"/>
    </source>
</evidence>
<dbReference type="GO" id="GO:0005737">
    <property type="term" value="C:cytoplasm"/>
    <property type="evidence" value="ECO:0007669"/>
    <property type="project" value="UniProtKB-SubCell"/>
</dbReference>
<evidence type="ECO:0000256" key="11">
    <source>
        <dbReference type="ARBA" id="ARBA00022984"/>
    </source>
</evidence>
<feature type="non-terminal residue" evidence="19">
    <location>
        <position position="435"/>
    </location>
</feature>
<dbReference type="InterPro" id="IPR038009">
    <property type="entry name" value="GlmU_C_LbH"/>
</dbReference>
<dbReference type="InterPro" id="IPR005882">
    <property type="entry name" value="Bifunctional_GlmU"/>
</dbReference>
<dbReference type="InterPro" id="IPR011004">
    <property type="entry name" value="Trimer_LpxA-like_sf"/>
</dbReference>
<dbReference type="NCBIfam" id="TIGR01173">
    <property type="entry name" value="glmU"/>
    <property type="match status" value="1"/>
</dbReference>
<dbReference type="EMBL" id="UINC01054492">
    <property type="protein sequence ID" value="SVB72274.1"/>
    <property type="molecule type" value="Genomic_DNA"/>
</dbReference>
<name>A0A382GCB5_9ZZZZ</name>
<evidence type="ECO:0000256" key="8">
    <source>
        <dbReference type="ARBA" id="ARBA00022737"/>
    </source>
</evidence>
<keyword evidence="8" id="KW-0677">Repeat</keyword>
<dbReference type="PANTHER" id="PTHR43584:SF3">
    <property type="entry name" value="BIFUNCTIONAL PROTEIN GLMU"/>
    <property type="match status" value="1"/>
</dbReference>
<dbReference type="PANTHER" id="PTHR43584">
    <property type="entry name" value="NUCLEOTIDYL TRANSFERASE"/>
    <property type="match status" value="1"/>
</dbReference>
<evidence type="ECO:0000256" key="1">
    <source>
        <dbReference type="ARBA" id="ARBA00001946"/>
    </source>
</evidence>
<evidence type="ECO:0000256" key="13">
    <source>
        <dbReference type="ARBA" id="ARBA00023315"/>
    </source>
</evidence>
<comment type="cofactor">
    <cofactor evidence="1">
        <name>Mg(2+)</name>
        <dbReference type="ChEBI" id="CHEBI:18420"/>
    </cofactor>
</comment>
<evidence type="ECO:0000256" key="5">
    <source>
        <dbReference type="ARBA" id="ARBA00022679"/>
    </source>
</evidence>
<dbReference type="GO" id="GO:0008360">
    <property type="term" value="P:regulation of cell shape"/>
    <property type="evidence" value="ECO:0007669"/>
    <property type="project" value="UniProtKB-KW"/>
</dbReference>
<evidence type="ECO:0000256" key="12">
    <source>
        <dbReference type="ARBA" id="ARBA00023268"/>
    </source>
</evidence>
<dbReference type="GO" id="GO:0071555">
    <property type="term" value="P:cell wall organization"/>
    <property type="evidence" value="ECO:0007669"/>
    <property type="project" value="UniProtKB-KW"/>
</dbReference>
<dbReference type="SUPFAM" id="SSF51161">
    <property type="entry name" value="Trimeric LpxA-like enzymes"/>
    <property type="match status" value="1"/>
</dbReference>
<keyword evidence="12" id="KW-0511">Multifunctional enzyme</keyword>
<evidence type="ECO:0000256" key="9">
    <source>
        <dbReference type="ARBA" id="ARBA00022842"/>
    </source>
</evidence>
<dbReference type="GO" id="GO:0000902">
    <property type="term" value="P:cell morphogenesis"/>
    <property type="evidence" value="ECO:0007669"/>
    <property type="project" value="InterPro"/>
</dbReference>
<dbReference type="CDD" id="cd03353">
    <property type="entry name" value="LbH_GlmU_C"/>
    <property type="match status" value="1"/>
</dbReference>
<protein>
    <submittedName>
        <fullName evidence="19">Uncharacterized protein</fullName>
    </submittedName>
</protein>
<evidence type="ECO:0000313" key="19">
    <source>
        <dbReference type="EMBL" id="SVB72274.1"/>
    </source>
</evidence>
<evidence type="ECO:0000256" key="16">
    <source>
        <dbReference type="ARBA" id="ARBA00048493"/>
    </source>
</evidence>
<dbReference type="Gene3D" id="2.160.10.10">
    <property type="entry name" value="Hexapeptide repeat proteins"/>
    <property type="match status" value="1"/>
</dbReference>
<keyword evidence="14" id="KW-0961">Cell wall biogenesis/degradation</keyword>
<comment type="catalytic activity">
    <reaction evidence="15">
        <text>alpha-D-glucosamine 1-phosphate + acetyl-CoA = N-acetyl-alpha-D-glucosamine 1-phosphate + CoA + H(+)</text>
        <dbReference type="Rhea" id="RHEA:13725"/>
        <dbReference type="ChEBI" id="CHEBI:15378"/>
        <dbReference type="ChEBI" id="CHEBI:57287"/>
        <dbReference type="ChEBI" id="CHEBI:57288"/>
        <dbReference type="ChEBI" id="CHEBI:57776"/>
        <dbReference type="ChEBI" id="CHEBI:58516"/>
        <dbReference type="EC" id="2.3.1.157"/>
    </reaction>
</comment>
<sequence>MPDFKAIILAAGPGTRMKSSLPKVLHKLSGKPMIALVMDSIIKAGVHDIIAVVPSCHEPFKETLEGKIAIAIQKHPKGSGHALLQCRQKASNIENILVINGDMPLIKAKTLSDLMKQHKTSKADLTLLTGQVTDPRDFGRIVRNDEGKVINVIEESEADVAQLLINEVNAGAYCFKTSWLWAALESLKPSKSGEFFLTDLISFAESINLTIESINTDYQEIIGVNNKSDLAKAEVILRTTTCESLMETGVRIIDPDTTYIDLEVLVGPDTVIFPNTHIRGSTTISSNCEIGPNCEITNSSIGSSCMIRSSTIEGTTIHDNVSIGPYSHIREGSVLNEDVSIGNYVEIKNSTLGQGTKSGHHCYLGDSDIGSNVNIGAGTITCNYDGKQKHRTTIRDNAFIGSDTKLVAPVTIGKQSITGAGSIVTKDIPDFAKGV</sequence>
<dbReference type="InterPro" id="IPR005835">
    <property type="entry name" value="NTP_transferase_dom"/>
</dbReference>
<dbReference type="Pfam" id="PF25087">
    <property type="entry name" value="GMPPB_C"/>
    <property type="match status" value="1"/>
</dbReference>
<dbReference type="GO" id="GO:0009252">
    <property type="term" value="P:peptidoglycan biosynthetic process"/>
    <property type="evidence" value="ECO:0007669"/>
    <property type="project" value="UniProtKB-KW"/>
</dbReference>
<dbReference type="InterPro" id="IPR050065">
    <property type="entry name" value="GlmU-like"/>
</dbReference>
<keyword evidence="10" id="KW-0133">Cell shape</keyword>
<reference evidence="19" key="1">
    <citation type="submission" date="2018-05" db="EMBL/GenBank/DDBJ databases">
        <authorList>
            <person name="Lanie J.A."/>
            <person name="Ng W.-L."/>
            <person name="Kazmierczak K.M."/>
            <person name="Andrzejewski T.M."/>
            <person name="Davidsen T.M."/>
            <person name="Wayne K.J."/>
            <person name="Tettelin H."/>
            <person name="Glass J.I."/>
            <person name="Rusch D."/>
            <person name="Podicherti R."/>
            <person name="Tsui H.-C.T."/>
            <person name="Winkler M.E."/>
        </authorList>
    </citation>
    <scope>NUCLEOTIDE SEQUENCE</scope>
</reference>
<evidence type="ECO:0000256" key="6">
    <source>
        <dbReference type="ARBA" id="ARBA00022695"/>
    </source>
</evidence>
<dbReference type="InterPro" id="IPR056729">
    <property type="entry name" value="GMPPB_C"/>
</dbReference>
<keyword evidence="9" id="KW-0460">Magnesium</keyword>
<dbReference type="GO" id="GO:0000287">
    <property type="term" value="F:magnesium ion binding"/>
    <property type="evidence" value="ECO:0007669"/>
    <property type="project" value="InterPro"/>
</dbReference>
<evidence type="ECO:0000256" key="2">
    <source>
        <dbReference type="ARBA" id="ARBA00005166"/>
    </source>
</evidence>
<dbReference type="CDD" id="cd02540">
    <property type="entry name" value="GT2_GlmU_N_bac"/>
    <property type="match status" value="1"/>
</dbReference>
<evidence type="ECO:0000259" key="18">
    <source>
        <dbReference type="Pfam" id="PF25087"/>
    </source>
</evidence>
<feature type="domain" description="Mannose-1-phosphate guanyltransferase C-terminal" evidence="18">
    <location>
        <begin position="263"/>
        <end position="343"/>
    </location>
</feature>